<proteinExistence type="predicted"/>
<comment type="caution">
    <text evidence="1">The sequence shown here is derived from an EMBL/GenBank/DDBJ whole genome shotgun (WGS) entry which is preliminary data.</text>
</comment>
<reference evidence="1 2" key="1">
    <citation type="submission" date="2019-06" db="EMBL/GenBank/DDBJ databases">
        <authorList>
            <person name="Palmer J.M."/>
        </authorList>
    </citation>
    <scope>NUCLEOTIDE SEQUENCE [LARGE SCALE GENOMIC DNA]</scope>
    <source>
        <strain evidence="1 2">TWF191</strain>
    </source>
</reference>
<gene>
    <name evidence="1" type="ORF">TWF191_005054</name>
</gene>
<evidence type="ECO:0000313" key="1">
    <source>
        <dbReference type="EMBL" id="KAF3198179.1"/>
    </source>
</evidence>
<sequence>MSQIPSITVRVVNRAWIKENPDNVNTNNHKHYELPARLQGMEQALDQSEYYRRLTETGYDLWKPILQRMQREAKEIQEPTSPCDEGYEIILTPSLFAPRKTERENMAPLRKRGQFSSLSAPRKGFKKLYGIYYNMEFAMTTKTQKI</sequence>
<evidence type="ECO:0000313" key="2">
    <source>
        <dbReference type="Proteomes" id="UP000483672"/>
    </source>
</evidence>
<protein>
    <submittedName>
        <fullName evidence="1">Uncharacterized protein</fullName>
    </submittedName>
</protein>
<name>A0A7C8Q5G0_ORBOL</name>
<accession>A0A7C8Q5G0</accession>
<dbReference type="Proteomes" id="UP000483672">
    <property type="component" value="Unassembled WGS sequence"/>
</dbReference>
<dbReference type="EMBL" id="WIPF01000256">
    <property type="protein sequence ID" value="KAF3198179.1"/>
    <property type="molecule type" value="Genomic_DNA"/>
</dbReference>
<dbReference type="AlphaFoldDB" id="A0A7C8Q5G0"/>
<organism evidence="1 2">
    <name type="scientific">Orbilia oligospora</name>
    <name type="common">Nematode-trapping fungus</name>
    <name type="synonym">Arthrobotrys oligospora</name>
    <dbReference type="NCBI Taxonomy" id="2813651"/>
    <lineage>
        <taxon>Eukaryota</taxon>
        <taxon>Fungi</taxon>
        <taxon>Dikarya</taxon>
        <taxon>Ascomycota</taxon>
        <taxon>Pezizomycotina</taxon>
        <taxon>Orbiliomycetes</taxon>
        <taxon>Orbiliales</taxon>
        <taxon>Orbiliaceae</taxon>
        <taxon>Orbilia</taxon>
    </lineage>
</organism>